<protein>
    <submittedName>
        <fullName evidence="2">Uncharacterized protein</fullName>
    </submittedName>
</protein>
<dbReference type="STRING" id="2094558.A0A314YWN3"/>
<comment type="caution">
    <text evidence="2">The sequence shown here is derived from an EMBL/GenBank/DDBJ whole genome shotgun (WGS) entry which is preliminary data.</text>
</comment>
<feature type="region of interest" description="Disordered" evidence="1">
    <location>
        <begin position="1"/>
        <end position="111"/>
    </location>
</feature>
<reference evidence="2 3" key="1">
    <citation type="submission" date="2018-02" db="EMBL/GenBank/DDBJ databases">
        <title>Draft genome of wild Prunus yedoensis var. nudiflora.</title>
        <authorList>
            <person name="Baek S."/>
            <person name="Kim J.-H."/>
            <person name="Choi K."/>
            <person name="Kim G.-B."/>
            <person name="Cho A."/>
            <person name="Jang H."/>
            <person name="Shin C.-H."/>
            <person name="Yu H.-J."/>
            <person name="Mun J.-H."/>
        </authorList>
    </citation>
    <scope>NUCLEOTIDE SEQUENCE [LARGE SCALE GENOMIC DNA]</scope>
    <source>
        <strain evidence="3">cv. Jeju island</strain>
        <tissue evidence="2">Leaf</tissue>
    </source>
</reference>
<sequence>MASDAQDSHRKHRRASSSDDEAEKSSKRHKHRHHHRHHRHRHGSKKREDEIKPAVDNIEAPLAPVLLSSSGANSSRPDEDVEEGEILEEEGVGGHDDGVLKTTAGSDAESGEIEALGVRDQSDNRNLGIFVDNIDNN</sequence>
<dbReference type="Proteomes" id="UP000250321">
    <property type="component" value="Unassembled WGS sequence"/>
</dbReference>
<gene>
    <name evidence="2" type="ORF">Pyn_27388</name>
</gene>
<name>A0A314YWN3_PRUYE</name>
<keyword evidence="3" id="KW-1185">Reference proteome</keyword>
<proteinExistence type="predicted"/>
<evidence type="ECO:0000256" key="1">
    <source>
        <dbReference type="SAM" id="MobiDB-lite"/>
    </source>
</evidence>
<evidence type="ECO:0000313" key="2">
    <source>
        <dbReference type="EMBL" id="PQQ09664.1"/>
    </source>
</evidence>
<feature type="compositionally biased region" description="Acidic residues" evidence="1">
    <location>
        <begin position="79"/>
        <end position="91"/>
    </location>
</feature>
<evidence type="ECO:0000313" key="3">
    <source>
        <dbReference type="Proteomes" id="UP000250321"/>
    </source>
</evidence>
<organism evidence="2 3">
    <name type="scientific">Prunus yedoensis var. nudiflora</name>
    <dbReference type="NCBI Taxonomy" id="2094558"/>
    <lineage>
        <taxon>Eukaryota</taxon>
        <taxon>Viridiplantae</taxon>
        <taxon>Streptophyta</taxon>
        <taxon>Embryophyta</taxon>
        <taxon>Tracheophyta</taxon>
        <taxon>Spermatophyta</taxon>
        <taxon>Magnoliopsida</taxon>
        <taxon>eudicotyledons</taxon>
        <taxon>Gunneridae</taxon>
        <taxon>Pentapetalae</taxon>
        <taxon>rosids</taxon>
        <taxon>fabids</taxon>
        <taxon>Rosales</taxon>
        <taxon>Rosaceae</taxon>
        <taxon>Amygdaloideae</taxon>
        <taxon>Amygdaleae</taxon>
        <taxon>Prunus</taxon>
    </lineage>
</organism>
<feature type="compositionally biased region" description="Basic residues" evidence="1">
    <location>
        <begin position="26"/>
        <end position="45"/>
    </location>
</feature>
<dbReference type="EMBL" id="PJQY01000591">
    <property type="protein sequence ID" value="PQQ09664.1"/>
    <property type="molecule type" value="Genomic_DNA"/>
</dbReference>
<accession>A0A314YWN3</accession>
<dbReference type="AlphaFoldDB" id="A0A314YWN3"/>